<dbReference type="PANTHER" id="PTHR20941:SF1">
    <property type="entry name" value="FOLIC ACID SYNTHESIS PROTEIN FOL1"/>
    <property type="match status" value="1"/>
</dbReference>
<proteinExistence type="inferred from homology"/>
<evidence type="ECO:0000256" key="9">
    <source>
        <dbReference type="ARBA" id="ARBA00022909"/>
    </source>
</evidence>
<dbReference type="InterPro" id="IPR045031">
    <property type="entry name" value="DHP_synth-like"/>
</dbReference>
<keyword evidence="7" id="KW-0479">Metal-binding</keyword>
<dbReference type="EMBL" id="JRZE01000002">
    <property type="protein sequence ID" value="KHF45265.1"/>
    <property type="molecule type" value="Genomic_DNA"/>
</dbReference>
<evidence type="ECO:0000256" key="4">
    <source>
        <dbReference type="ARBA" id="ARBA00009503"/>
    </source>
</evidence>
<comment type="cofactor">
    <cofactor evidence="2">
        <name>Mg(2+)</name>
        <dbReference type="ChEBI" id="CHEBI:18420"/>
    </cofactor>
</comment>
<dbReference type="PANTHER" id="PTHR20941">
    <property type="entry name" value="FOLATE SYNTHESIS PROTEINS"/>
    <property type="match status" value="1"/>
</dbReference>
<evidence type="ECO:0000256" key="5">
    <source>
        <dbReference type="ARBA" id="ARBA00012458"/>
    </source>
</evidence>
<comment type="pathway">
    <text evidence="3">Cofactor biosynthesis; tetrahydrofolate biosynthesis; 7,8-dihydrofolate from 2-amino-4-hydroxy-6-hydroxymethyl-7,8-dihydropteridine diphosphate and 4-aminobenzoate: step 1/2.</text>
</comment>
<dbReference type="Proteomes" id="UP000030848">
    <property type="component" value="Unassembled WGS sequence"/>
</dbReference>
<dbReference type="PROSITE" id="PS50972">
    <property type="entry name" value="PTERIN_BINDING"/>
    <property type="match status" value="1"/>
</dbReference>
<dbReference type="RefSeq" id="WP_015785541.1">
    <property type="nucleotide sequence ID" value="NZ_CALJZO010000080.1"/>
</dbReference>
<evidence type="ECO:0000256" key="2">
    <source>
        <dbReference type="ARBA" id="ARBA00001946"/>
    </source>
</evidence>
<comment type="similarity">
    <text evidence="4">Belongs to the DHPS family.</text>
</comment>
<evidence type="ECO:0000256" key="8">
    <source>
        <dbReference type="ARBA" id="ARBA00022842"/>
    </source>
</evidence>
<organism evidence="11 12">
    <name type="scientific">Saccharomonospora viridis</name>
    <dbReference type="NCBI Taxonomy" id="1852"/>
    <lineage>
        <taxon>Bacteria</taxon>
        <taxon>Bacillati</taxon>
        <taxon>Actinomycetota</taxon>
        <taxon>Actinomycetes</taxon>
        <taxon>Pseudonocardiales</taxon>
        <taxon>Pseudonocardiaceae</taxon>
        <taxon>Saccharomonospora</taxon>
    </lineage>
</organism>
<keyword evidence="6 11" id="KW-0808">Transferase</keyword>
<feature type="domain" description="Pterin-binding" evidence="10">
    <location>
        <begin position="24"/>
        <end position="268"/>
    </location>
</feature>
<evidence type="ECO:0000256" key="7">
    <source>
        <dbReference type="ARBA" id="ARBA00022723"/>
    </source>
</evidence>
<name>A0A837DDH5_9PSEU</name>
<dbReference type="GO" id="GO:0046654">
    <property type="term" value="P:tetrahydrofolate biosynthetic process"/>
    <property type="evidence" value="ECO:0007669"/>
    <property type="project" value="TreeGrafter"/>
</dbReference>
<keyword evidence="8" id="KW-0460">Magnesium</keyword>
<dbReference type="GO" id="GO:0004156">
    <property type="term" value="F:dihydropteroate synthase activity"/>
    <property type="evidence" value="ECO:0007669"/>
    <property type="project" value="UniProtKB-EC"/>
</dbReference>
<evidence type="ECO:0000256" key="6">
    <source>
        <dbReference type="ARBA" id="ARBA00022679"/>
    </source>
</evidence>
<dbReference type="InterPro" id="IPR011005">
    <property type="entry name" value="Dihydropteroate_synth-like_sf"/>
</dbReference>
<dbReference type="AlphaFoldDB" id="A0A837DDH5"/>
<accession>A0A837DDH5</accession>
<dbReference type="InterPro" id="IPR000489">
    <property type="entry name" value="Pterin-binding_dom"/>
</dbReference>
<evidence type="ECO:0000256" key="3">
    <source>
        <dbReference type="ARBA" id="ARBA00004763"/>
    </source>
</evidence>
<evidence type="ECO:0000313" key="11">
    <source>
        <dbReference type="EMBL" id="KHF45265.1"/>
    </source>
</evidence>
<dbReference type="CDD" id="cd00739">
    <property type="entry name" value="DHPS"/>
    <property type="match status" value="1"/>
</dbReference>
<evidence type="ECO:0000313" key="12">
    <source>
        <dbReference type="Proteomes" id="UP000030848"/>
    </source>
</evidence>
<evidence type="ECO:0000256" key="1">
    <source>
        <dbReference type="ARBA" id="ARBA00000012"/>
    </source>
</evidence>
<dbReference type="GO" id="GO:0046872">
    <property type="term" value="F:metal ion binding"/>
    <property type="evidence" value="ECO:0007669"/>
    <property type="project" value="UniProtKB-KW"/>
</dbReference>
<dbReference type="SUPFAM" id="SSF51717">
    <property type="entry name" value="Dihydropteroate synthetase-like"/>
    <property type="match status" value="1"/>
</dbReference>
<comment type="caution">
    <text evidence="11">The sequence shown here is derived from an EMBL/GenBank/DDBJ whole genome shotgun (WGS) entry which is preliminary data.</text>
</comment>
<comment type="catalytic activity">
    <reaction evidence="1">
        <text>(7,8-dihydropterin-6-yl)methyl diphosphate + 4-aminobenzoate = 7,8-dihydropteroate + diphosphate</text>
        <dbReference type="Rhea" id="RHEA:19949"/>
        <dbReference type="ChEBI" id="CHEBI:17836"/>
        <dbReference type="ChEBI" id="CHEBI:17839"/>
        <dbReference type="ChEBI" id="CHEBI:33019"/>
        <dbReference type="ChEBI" id="CHEBI:72950"/>
        <dbReference type="EC" id="2.5.1.15"/>
    </reaction>
</comment>
<reference evidence="11 12" key="1">
    <citation type="submission" date="2014-10" db="EMBL/GenBank/DDBJ databases">
        <title>Genome sequence of Micropolyspora internatus JCM3315.</title>
        <authorList>
            <person name="Shin S.-K."/>
            <person name="Yi H."/>
        </authorList>
    </citation>
    <scope>NUCLEOTIDE SEQUENCE [LARGE SCALE GENOMIC DNA]</scope>
    <source>
        <strain evidence="11 12">JCM 3315</strain>
    </source>
</reference>
<dbReference type="Gene3D" id="3.20.20.20">
    <property type="entry name" value="Dihydropteroate synthase-like"/>
    <property type="match status" value="1"/>
</dbReference>
<dbReference type="EC" id="2.5.1.15" evidence="5"/>
<dbReference type="NCBIfam" id="TIGR01496">
    <property type="entry name" value="DHPS"/>
    <property type="match status" value="1"/>
</dbReference>
<dbReference type="GO" id="GO:0046656">
    <property type="term" value="P:folic acid biosynthetic process"/>
    <property type="evidence" value="ECO:0007669"/>
    <property type="project" value="UniProtKB-KW"/>
</dbReference>
<sequence>MTIANPVALAGAAEVAARPDVGPLRVMGIVNATPDSFWSGNRHDTAERAIAAGNAMFELGAWAVDVGGESTRPGAEPVSVAEELDRVIPVVSALSAVGTVSVDTRHAEVAEEAVRAGASIINDVSGTLAEVAARLGVGYVGMHSHTVPVVPDVYPDYDDVTTDVAAHLRSVGEIARQGGAGPVWIDPGIGFGKSLQDNLELLRQLPALCSLGFPVLLGVSRKSFLGELTGRAVADRLAGSLAVVAPAWSAGVDVIRVHDVAETLDTIAVLEAVWGRKDSEPSR</sequence>
<gene>
    <name evidence="11" type="ORF">MINT15_04820</name>
</gene>
<dbReference type="InterPro" id="IPR006390">
    <property type="entry name" value="DHP_synth_dom"/>
</dbReference>
<dbReference type="OMA" id="RIDACHT"/>
<evidence type="ECO:0000259" key="10">
    <source>
        <dbReference type="PROSITE" id="PS50972"/>
    </source>
</evidence>
<keyword evidence="9" id="KW-0289">Folate biosynthesis</keyword>
<protein>
    <recommendedName>
        <fullName evidence="5">dihydropteroate synthase</fullName>
        <ecNumber evidence="5">2.5.1.15</ecNumber>
    </recommendedName>
</protein>
<dbReference type="Pfam" id="PF00809">
    <property type="entry name" value="Pterin_bind"/>
    <property type="match status" value="1"/>
</dbReference>